<evidence type="ECO:0000259" key="1">
    <source>
        <dbReference type="Pfam" id="PF01261"/>
    </source>
</evidence>
<name>A0A559KE40_9BACL</name>
<proteinExistence type="predicted"/>
<comment type="caution">
    <text evidence="2">The sequence shown here is derived from an EMBL/GenBank/DDBJ whole genome shotgun (WGS) entry which is preliminary data.</text>
</comment>
<dbReference type="GO" id="GO:0016853">
    <property type="term" value="F:isomerase activity"/>
    <property type="evidence" value="ECO:0007669"/>
    <property type="project" value="UniProtKB-KW"/>
</dbReference>
<dbReference type="InterPro" id="IPR013022">
    <property type="entry name" value="Xyl_isomerase-like_TIM-brl"/>
</dbReference>
<dbReference type="InterPro" id="IPR036237">
    <property type="entry name" value="Xyl_isomerase-like_sf"/>
</dbReference>
<dbReference type="SUPFAM" id="SSF51658">
    <property type="entry name" value="Xylose isomerase-like"/>
    <property type="match status" value="1"/>
</dbReference>
<sequence length="280" mass="31446">MRFGILAHNLGKTTTEELARRVGSYGLGFVQLALAKALTDIDSSLGRLSPGLANHVADIFARENVRISVLGCYINPIDPDPEQRRLGIARFKEHLRYARDFGASVVATETGTLRNYREVFPNHSEEAIWALLRSAVEEMAEEAERWGVTLGLEASGTEVIHTPEQMHRMLSEVRSANIGIVMDPVNLLNPGNIDNQHDVIRRSFELWGDRIVLTHVKDMDVTPDGKKQYVSLGKGRIDYPFFLRLLQEYKPFMNLSFEGGVEPAEIPDAIEFLKKASRSE</sequence>
<dbReference type="RefSeq" id="WP_144845457.1">
    <property type="nucleotide sequence ID" value="NZ_VNJI01000008.1"/>
</dbReference>
<keyword evidence="2" id="KW-0413">Isomerase</keyword>
<organism evidence="2 3">
    <name type="scientific">Paenibacillus cremeus</name>
    <dbReference type="NCBI Taxonomy" id="2163881"/>
    <lineage>
        <taxon>Bacteria</taxon>
        <taxon>Bacillati</taxon>
        <taxon>Bacillota</taxon>
        <taxon>Bacilli</taxon>
        <taxon>Bacillales</taxon>
        <taxon>Paenibacillaceae</taxon>
        <taxon>Paenibacillus</taxon>
    </lineage>
</organism>
<dbReference type="OrthoDB" id="2063291at2"/>
<evidence type="ECO:0000313" key="3">
    <source>
        <dbReference type="Proteomes" id="UP000317036"/>
    </source>
</evidence>
<dbReference type="InterPro" id="IPR050312">
    <property type="entry name" value="IolE/XylAMocC-like"/>
</dbReference>
<dbReference type="Proteomes" id="UP000317036">
    <property type="component" value="Unassembled WGS sequence"/>
</dbReference>
<gene>
    <name evidence="2" type="ORF">FPZ49_08370</name>
</gene>
<dbReference type="PANTHER" id="PTHR12110:SF21">
    <property type="entry name" value="XYLOSE ISOMERASE-LIKE TIM BARREL DOMAIN-CONTAINING PROTEIN"/>
    <property type="match status" value="1"/>
</dbReference>
<dbReference type="EMBL" id="VNJI01000008">
    <property type="protein sequence ID" value="TVY10402.1"/>
    <property type="molecule type" value="Genomic_DNA"/>
</dbReference>
<feature type="domain" description="Xylose isomerase-like TIM barrel" evidence="1">
    <location>
        <begin position="24"/>
        <end position="275"/>
    </location>
</feature>
<evidence type="ECO:0000313" key="2">
    <source>
        <dbReference type="EMBL" id="TVY10402.1"/>
    </source>
</evidence>
<protein>
    <submittedName>
        <fullName evidence="2">Sugar phosphate isomerase/epimerase</fullName>
    </submittedName>
</protein>
<accession>A0A559KE40</accession>
<dbReference type="AlphaFoldDB" id="A0A559KE40"/>
<dbReference type="Gene3D" id="3.20.20.150">
    <property type="entry name" value="Divalent-metal-dependent TIM barrel enzymes"/>
    <property type="match status" value="1"/>
</dbReference>
<dbReference type="Pfam" id="PF01261">
    <property type="entry name" value="AP_endonuc_2"/>
    <property type="match status" value="1"/>
</dbReference>
<reference evidence="2 3" key="1">
    <citation type="submission" date="2019-07" db="EMBL/GenBank/DDBJ databases">
        <authorList>
            <person name="Kim J."/>
        </authorList>
    </citation>
    <scope>NUCLEOTIDE SEQUENCE [LARGE SCALE GENOMIC DNA]</scope>
    <source>
        <strain evidence="2 3">JC52</strain>
    </source>
</reference>
<keyword evidence="3" id="KW-1185">Reference proteome</keyword>
<dbReference type="PANTHER" id="PTHR12110">
    <property type="entry name" value="HYDROXYPYRUVATE ISOMERASE"/>
    <property type="match status" value="1"/>
</dbReference>